<comment type="caution">
    <text evidence="1">The sequence shown here is derived from an EMBL/GenBank/DDBJ whole genome shotgun (WGS) entry which is preliminary data.</text>
</comment>
<dbReference type="AlphaFoldDB" id="A0A147JTV8"/>
<proteinExistence type="predicted"/>
<reference evidence="1 2" key="1">
    <citation type="journal article" date="2016" name="Nat. Microbiol.">
        <title>Genomic inference of the metabolism of cosmopolitan subsurface Archaea, Hadesarchaea.</title>
        <authorList>
            <person name="Baker B.J."/>
            <person name="Saw J.H."/>
            <person name="Lind A.E."/>
            <person name="Lazar C.S."/>
            <person name="Hinrichs K.-U."/>
            <person name="Teske A.P."/>
            <person name="Ettema T.J."/>
        </authorList>
    </citation>
    <scope>NUCLEOTIDE SEQUENCE [LARGE SCALE GENOMIC DNA]</scope>
</reference>
<dbReference type="EMBL" id="LQMQ01000053">
    <property type="protein sequence ID" value="KUO39884.1"/>
    <property type="molecule type" value="Genomic_DNA"/>
</dbReference>
<sequence length="126" mass="14599">MVVTNLHCENCGYEWRPRGIPRRCPSCHSLLGQTRARRWKLAERRLAQLLAARGWRPGLSQGRPIDVLVEREGRRLFLDVKSGRDYLIRGSQLEELLQHRGDKAEVGFALEREGKFYLFKLVDVLG</sequence>
<dbReference type="STRING" id="1776334.APZ16_01215"/>
<evidence type="ECO:0000313" key="2">
    <source>
        <dbReference type="Proteomes" id="UP000074294"/>
    </source>
</evidence>
<name>A0A147JTV8_HADYE</name>
<dbReference type="Proteomes" id="UP000074294">
    <property type="component" value="Unassembled WGS sequence"/>
</dbReference>
<organism evidence="1 2">
    <name type="scientific">Hadarchaeum yellowstonense</name>
    <dbReference type="NCBI Taxonomy" id="1776334"/>
    <lineage>
        <taxon>Archaea</taxon>
        <taxon>Methanobacteriati</taxon>
        <taxon>Candidatus Hadarchaeota</taxon>
        <taxon>Candidatus Hadarchaeia</taxon>
        <taxon>Candidatus Hadarchaeales</taxon>
        <taxon>Candidatus Hadarchaeaceae</taxon>
        <taxon>Candidatus Hadarchaeum</taxon>
    </lineage>
</organism>
<evidence type="ECO:0000313" key="1">
    <source>
        <dbReference type="EMBL" id="KUO39884.1"/>
    </source>
</evidence>
<accession>A0A147JTV8</accession>
<gene>
    <name evidence="1" type="ORF">APZ16_01215</name>
</gene>
<protein>
    <submittedName>
        <fullName evidence="1">Uncharacterized protein</fullName>
    </submittedName>
</protein>